<evidence type="ECO:0000256" key="11">
    <source>
        <dbReference type="PIRSR" id="PIRSR601929-1"/>
    </source>
</evidence>
<feature type="binding site" evidence="12">
    <location>
        <position position="120"/>
    </location>
    <ligand>
        <name>Mn(2+)</name>
        <dbReference type="ChEBI" id="CHEBI:29035"/>
    </ligand>
</feature>
<comment type="caution">
    <text evidence="16">The sequence shown here is derived from an EMBL/GenBank/DDBJ whole genome shotgun (WGS) entry which is preliminary data.</text>
</comment>
<dbReference type="InterPro" id="IPR006045">
    <property type="entry name" value="Cupin_1"/>
</dbReference>
<evidence type="ECO:0000256" key="10">
    <source>
        <dbReference type="ARBA" id="ARBA00023211"/>
    </source>
</evidence>
<feature type="disulfide bond" evidence="13">
    <location>
        <begin position="36"/>
        <end position="51"/>
    </location>
</feature>
<evidence type="ECO:0000256" key="2">
    <source>
        <dbReference type="ARBA" id="ARBA00004271"/>
    </source>
</evidence>
<comment type="subcellular location">
    <subcellularLocation>
        <location evidence="2 14">Secreted</location>
        <location evidence="2 14">Extracellular space</location>
        <location evidence="2 14">Apoplast</location>
    </subcellularLocation>
</comment>
<keyword evidence="7 11" id="KW-0479">Metal-binding</keyword>
<feature type="binding site" evidence="11">
    <location>
        <position position="120"/>
    </location>
    <ligand>
        <name>oxalate</name>
        <dbReference type="ChEBI" id="CHEBI:30623"/>
    </ligand>
</feature>
<comment type="subunit">
    <text evidence="4">Oligomer (believed to be a pentamer but probably hexamer).</text>
</comment>
<comment type="similarity">
    <text evidence="3 14">Belongs to the germin family.</text>
</comment>
<feature type="binding site" evidence="12">
    <location>
        <position position="159"/>
    </location>
    <ligand>
        <name>Mn(2+)</name>
        <dbReference type="ChEBI" id="CHEBI:29035"/>
    </ligand>
</feature>
<evidence type="ECO:0000256" key="7">
    <source>
        <dbReference type="ARBA" id="ARBA00022723"/>
    </source>
</evidence>
<dbReference type="SMART" id="SM00835">
    <property type="entry name" value="Cupin_1"/>
    <property type="match status" value="1"/>
</dbReference>
<evidence type="ECO:0000256" key="5">
    <source>
        <dbReference type="ARBA" id="ARBA00022523"/>
    </source>
</evidence>
<dbReference type="GO" id="GO:0010497">
    <property type="term" value="P:plasmodesmata-mediated intercellular transport"/>
    <property type="evidence" value="ECO:0000318"/>
    <property type="project" value="GO_Central"/>
</dbReference>
<evidence type="ECO:0000256" key="4">
    <source>
        <dbReference type="ARBA" id="ARBA00011268"/>
    </source>
</evidence>
<feature type="binding site" evidence="12">
    <location>
        <position position="115"/>
    </location>
    <ligand>
        <name>Mn(2+)</name>
        <dbReference type="ChEBI" id="CHEBI:29035"/>
    </ligand>
</feature>
<dbReference type="InterPro" id="IPR001929">
    <property type="entry name" value="Germin"/>
</dbReference>
<keyword evidence="9 13" id="KW-1015">Disulfide bond</keyword>
<sequence>MDPIHHLPLLAVLLSILTFSVSLTSAYDPNMLQDICVADLQSELRLNGFACLPMENVTADHFHSDSLAMAGDTDNKFGSKVTAAAVTVFPGLNTLGVSMARIDYAAGGLNPPHTHPRATELIYVTKGSLVVGFITTDDMLFEKFIKIGDMFVFPRGLVHFQWNNGTTEASVMSAFDSQFPGTQKIGNSLFASSPEINNAILAKSFHTKVQVIADIKKEFM</sequence>
<dbReference type="CDD" id="cd02241">
    <property type="entry name" value="cupin_OxOx"/>
    <property type="match status" value="1"/>
</dbReference>
<dbReference type="GO" id="GO:0009506">
    <property type="term" value="C:plasmodesma"/>
    <property type="evidence" value="ECO:0000318"/>
    <property type="project" value="GO_Central"/>
</dbReference>
<dbReference type="OrthoDB" id="1921208at2759"/>
<evidence type="ECO:0000256" key="13">
    <source>
        <dbReference type="PIRSR" id="PIRSR601929-3"/>
    </source>
</evidence>
<evidence type="ECO:0000256" key="14">
    <source>
        <dbReference type="RuleBase" id="RU366015"/>
    </source>
</evidence>
<dbReference type="SUPFAM" id="SSF51182">
    <property type="entry name" value="RmlC-like cupins"/>
    <property type="match status" value="1"/>
</dbReference>
<dbReference type="GO" id="GO:0030145">
    <property type="term" value="F:manganese ion binding"/>
    <property type="evidence" value="ECO:0007669"/>
    <property type="project" value="UniProtKB-UniRule"/>
</dbReference>
<evidence type="ECO:0000259" key="15">
    <source>
        <dbReference type="SMART" id="SM00835"/>
    </source>
</evidence>
<dbReference type="GO" id="GO:0048046">
    <property type="term" value="C:apoplast"/>
    <property type="evidence" value="ECO:0007669"/>
    <property type="project" value="UniProtKB-SubCell"/>
</dbReference>
<organism evidence="16 17">
    <name type="scientific">Zostera marina</name>
    <name type="common">Eelgrass</name>
    <dbReference type="NCBI Taxonomy" id="29655"/>
    <lineage>
        <taxon>Eukaryota</taxon>
        <taxon>Viridiplantae</taxon>
        <taxon>Streptophyta</taxon>
        <taxon>Embryophyta</taxon>
        <taxon>Tracheophyta</taxon>
        <taxon>Spermatophyta</taxon>
        <taxon>Magnoliopsida</taxon>
        <taxon>Liliopsida</taxon>
        <taxon>Zosteraceae</taxon>
        <taxon>Zostera</taxon>
    </lineage>
</organism>
<keyword evidence="6 14" id="KW-0964">Secreted</keyword>
<evidence type="ECO:0000256" key="1">
    <source>
        <dbReference type="ARBA" id="ARBA00003629"/>
    </source>
</evidence>
<feature type="binding site" evidence="11">
    <location>
        <position position="110"/>
    </location>
    <ligand>
        <name>oxalate</name>
        <dbReference type="ChEBI" id="CHEBI:30623"/>
    </ligand>
</feature>
<accession>A0A0K9P311</accession>
<dbReference type="PROSITE" id="PS00725">
    <property type="entry name" value="GERMIN"/>
    <property type="match status" value="1"/>
</dbReference>
<gene>
    <name evidence="16" type="ORF">ZOSMA_409G00040</name>
</gene>
<evidence type="ECO:0000313" key="17">
    <source>
        <dbReference type="Proteomes" id="UP000036987"/>
    </source>
</evidence>
<dbReference type="InterPro" id="IPR019780">
    <property type="entry name" value="Germin_Mn-BS"/>
</dbReference>
<keyword evidence="17" id="KW-1185">Reference proteome</keyword>
<keyword evidence="8 14" id="KW-0732">Signal</keyword>
<dbReference type="GO" id="GO:2000280">
    <property type="term" value="P:regulation of root development"/>
    <property type="evidence" value="ECO:0000318"/>
    <property type="project" value="GO_Central"/>
</dbReference>
<dbReference type="Gene3D" id="2.60.120.10">
    <property type="entry name" value="Jelly Rolls"/>
    <property type="match status" value="1"/>
</dbReference>
<evidence type="ECO:0000256" key="9">
    <source>
        <dbReference type="ARBA" id="ARBA00023157"/>
    </source>
</evidence>
<proteinExistence type="inferred from homology"/>
<dbReference type="EMBL" id="LFYR01001236">
    <property type="protein sequence ID" value="KMZ63446.1"/>
    <property type="molecule type" value="Genomic_DNA"/>
</dbReference>
<dbReference type="AlphaFoldDB" id="A0A0K9P311"/>
<dbReference type="OMA" id="XHPRATE"/>
<keyword evidence="10 11" id="KW-0464">Manganese</keyword>
<evidence type="ECO:0000256" key="3">
    <source>
        <dbReference type="ARBA" id="ARBA00007456"/>
    </source>
</evidence>
<evidence type="ECO:0000256" key="6">
    <source>
        <dbReference type="ARBA" id="ARBA00022525"/>
    </source>
</evidence>
<feature type="binding site" evidence="11">
    <location>
        <position position="115"/>
    </location>
    <ligand>
        <name>oxalate</name>
        <dbReference type="ChEBI" id="CHEBI:30623"/>
    </ligand>
</feature>
<evidence type="ECO:0000256" key="8">
    <source>
        <dbReference type="ARBA" id="ARBA00022729"/>
    </source>
</evidence>
<evidence type="ECO:0000256" key="12">
    <source>
        <dbReference type="PIRSR" id="PIRSR601929-2"/>
    </source>
</evidence>
<dbReference type="PANTHER" id="PTHR31238">
    <property type="entry name" value="GERMIN-LIKE PROTEIN SUBFAMILY 3 MEMBER 3"/>
    <property type="match status" value="1"/>
</dbReference>
<reference evidence="17" key="1">
    <citation type="journal article" date="2016" name="Nature">
        <title>The genome of the seagrass Zostera marina reveals angiosperm adaptation to the sea.</title>
        <authorList>
            <person name="Olsen J.L."/>
            <person name="Rouze P."/>
            <person name="Verhelst B."/>
            <person name="Lin Y.-C."/>
            <person name="Bayer T."/>
            <person name="Collen J."/>
            <person name="Dattolo E."/>
            <person name="De Paoli E."/>
            <person name="Dittami S."/>
            <person name="Maumus F."/>
            <person name="Michel G."/>
            <person name="Kersting A."/>
            <person name="Lauritano C."/>
            <person name="Lohaus R."/>
            <person name="Toepel M."/>
            <person name="Tonon T."/>
            <person name="Vanneste K."/>
            <person name="Amirebrahimi M."/>
            <person name="Brakel J."/>
            <person name="Bostroem C."/>
            <person name="Chovatia M."/>
            <person name="Grimwood J."/>
            <person name="Jenkins J.W."/>
            <person name="Jueterbock A."/>
            <person name="Mraz A."/>
            <person name="Stam W.T."/>
            <person name="Tice H."/>
            <person name="Bornberg-Bauer E."/>
            <person name="Green P.J."/>
            <person name="Pearson G.A."/>
            <person name="Procaccini G."/>
            <person name="Duarte C.M."/>
            <person name="Schmutz J."/>
            <person name="Reusch T.B.H."/>
            <person name="Van de Peer Y."/>
        </authorList>
    </citation>
    <scope>NUCLEOTIDE SEQUENCE [LARGE SCALE GENOMIC DNA]</scope>
    <source>
        <strain evidence="17">cv. Finnish</strain>
    </source>
</reference>
<evidence type="ECO:0000313" key="16">
    <source>
        <dbReference type="EMBL" id="KMZ63446.1"/>
    </source>
</evidence>
<dbReference type="Pfam" id="PF00190">
    <property type="entry name" value="Cupin_1"/>
    <property type="match status" value="1"/>
</dbReference>
<feature type="binding site" evidence="12">
    <location>
        <position position="113"/>
    </location>
    <ligand>
        <name>Mn(2+)</name>
        <dbReference type="ChEBI" id="CHEBI:29035"/>
    </ligand>
</feature>
<keyword evidence="5 14" id="KW-0052">Apoplast</keyword>
<dbReference type="InterPro" id="IPR014710">
    <property type="entry name" value="RmlC-like_jellyroll"/>
</dbReference>
<dbReference type="Proteomes" id="UP000036987">
    <property type="component" value="Unassembled WGS sequence"/>
</dbReference>
<comment type="function">
    <text evidence="1">May play a role in plant defense. Probably has no oxalate oxidase activity even if the active site is conserved.</text>
</comment>
<feature type="domain" description="Cupin type-1" evidence="15">
    <location>
        <begin position="65"/>
        <end position="213"/>
    </location>
</feature>
<dbReference type="FunFam" id="2.60.120.10:FF:000025">
    <property type="entry name" value="germin-like protein subfamily 2 member 1"/>
    <property type="match status" value="1"/>
</dbReference>
<feature type="signal peptide" evidence="14">
    <location>
        <begin position="1"/>
        <end position="26"/>
    </location>
</feature>
<name>A0A0K9P311_ZOSMR</name>
<protein>
    <recommendedName>
        <fullName evidence="14">Germin-like protein</fullName>
    </recommendedName>
</protein>
<dbReference type="PRINTS" id="PR00325">
    <property type="entry name" value="GERMIN"/>
</dbReference>
<dbReference type="STRING" id="29655.A0A0K9P311"/>
<feature type="chain" id="PRO_5019616766" description="Germin-like protein" evidence="14">
    <location>
        <begin position="27"/>
        <end position="220"/>
    </location>
</feature>
<dbReference type="InterPro" id="IPR011051">
    <property type="entry name" value="RmlC_Cupin_sf"/>
</dbReference>